<evidence type="ECO:0000313" key="6">
    <source>
        <dbReference type="EMBL" id="AWS00248.1"/>
    </source>
</evidence>
<feature type="domain" description="FAD dependent oxidoreductase" evidence="5">
    <location>
        <begin position="2"/>
        <end position="347"/>
    </location>
</feature>
<dbReference type="GO" id="GO:0005737">
    <property type="term" value="C:cytoplasm"/>
    <property type="evidence" value="ECO:0007669"/>
    <property type="project" value="TreeGrafter"/>
</dbReference>
<dbReference type="Gene3D" id="3.30.9.10">
    <property type="entry name" value="D-Amino Acid Oxidase, subunit A, domain 2"/>
    <property type="match status" value="1"/>
</dbReference>
<reference evidence="7" key="2">
    <citation type="submission" date="2020-03" db="EMBL/GenBank/DDBJ databases">
        <title>Complete Genome Sequences of Extremely Thermoacidophilic, Metal-Mobilizing Type-Strain Members of the Archaeal Family Sulfolobaceae: Acidianus brierleyi DSM-1651T, Acidianus sulfidivorans DSM-18786T, Metallosphaera hakonensis DSM-7519T, and Metallosphaera prunae DSM-10039T.</title>
        <authorList>
            <person name="Counts J.A."/>
            <person name="Kelly R.M."/>
        </authorList>
    </citation>
    <scope>NUCLEOTIDE SEQUENCE [LARGE SCALE GENOMIC DNA]</scope>
    <source>
        <strain evidence="7">HO1-1</strain>
    </source>
</reference>
<comment type="cofactor">
    <cofactor evidence="1">
        <name>FAD</name>
        <dbReference type="ChEBI" id="CHEBI:57692"/>
    </cofactor>
</comment>
<keyword evidence="7" id="KW-1185">Reference proteome</keyword>
<dbReference type="Proteomes" id="UP000247586">
    <property type="component" value="Chromosome"/>
</dbReference>
<dbReference type="KEGG" id="mhk:DFR87_11820"/>
<evidence type="ECO:0000313" key="7">
    <source>
        <dbReference type="Proteomes" id="UP000247586"/>
    </source>
</evidence>
<dbReference type="InterPro" id="IPR006076">
    <property type="entry name" value="FAD-dep_OxRdtase"/>
</dbReference>
<accession>A0A2U9IWH1</accession>
<dbReference type="GeneID" id="36836040"/>
<dbReference type="EMBL" id="CP029287">
    <property type="protein sequence ID" value="AWS00248.1"/>
    <property type="molecule type" value="Genomic_DNA"/>
</dbReference>
<evidence type="ECO:0000256" key="2">
    <source>
        <dbReference type="ARBA" id="ARBA00009410"/>
    </source>
</evidence>
<evidence type="ECO:0000256" key="1">
    <source>
        <dbReference type="ARBA" id="ARBA00001974"/>
    </source>
</evidence>
<keyword evidence="3" id="KW-0285">Flavoprotein</keyword>
<dbReference type="Pfam" id="PF01266">
    <property type="entry name" value="DAO"/>
    <property type="match status" value="1"/>
</dbReference>
<keyword evidence="4" id="KW-0560">Oxidoreductase</keyword>
<evidence type="ECO:0000256" key="3">
    <source>
        <dbReference type="ARBA" id="ARBA00022630"/>
    </source>
</evidence>
<dbReference type="PANTHER" id="PTHR13847">
    <property type="entry name" value="SARCOSINE DEHYDROGENASE-RELATED"/>
    <property type="match status" value="1"/>
</dbReference>
<comment type="similarity">
    <text evidence="2">Belongs to the DadA oxidoreductase family.</text>
</comment>
<reference evidence="6 7" key="1">
    <citation type="submission" date="2018-05" db="EMBL/GenBank/DDBJ databases">
        <title>Complete Genome Sequences of Extremely Thermoacidophilic, Metal-Mobilizing Type-Strain Members of the Archaeal Family Sulfolobaceae: Acidianus brierleyi DSM-1651T, Acidianus sulfidivorans DSM-18786T, Metallosphaera hakonensis DSM-7519T, and Metallosphaera prunae DSM-10039T.</title>
        <authorList>
            <person name="Counts J.A."/>
            <person name="Kelly R.M."/>
        </authorList>
    </citation>
    <scope>NUCLEOTIDE SEQUENCE [LARGE SCALE GENOMIC DNA]</scope>
    <source>
        <strain evidence="6 7">HO1-1</strain>
    </source>
</reference>
<gene>
    <name evidence="6" type="ORF">DFR87_11820</name>
</gene>
<dbReference type="PANTHER" id="PTHR13847:SF286">
    <property type="entry name" value="D-AMINO ACID DEHYDROGENASE"/>
    <property type="match status" value="1"/>
</dbReference>
<sequence length="367" mass="41299">MKVAIIGGGIIGLMTAYYLAKEGTNVTVFDPSPGKFSIHAAGLIEPYRFDRINTSAMIYKMLKYMKRGVTEVRQLNRLWIRELLLNLNKSPPEEAWETMRAMAKFSLDAYSKFAEEKNDFDYANDGLLEIYSKKDDLEKGVEEEKRSPFSPKTEIVDVPGFAGGIYFPELSRIATEKFTRRIISEVENMKVKFQQKKVVPDLEKFKIGNLKFDKIVLANGVWITSTLKLPVTSFKGYGLWIKGTTKLKEAFVTVDEGIAVSPLSDHVKVTGGFSADFTEEWKGDRILDKISSLLKVEDIIERNMGFRPCSPDGFPILGEKGNVIVATGACRLGWSYGPAMGYYASELALDKIESLGYLSRYVESLEY</sequence>
<dbReference type="InterPro" id="IPR036188">
    <property type="entry name" value="FAD/NAD-bd_sf"/>
</dbReference>
<dbReference type="OrthoDB" id="168391at2157"/>
<name>A0A2U9IWH1_9CREN</name>
<reference evidence="7" key="3">
    <citation type="submission" date="2020-03" db="EMBL/GenBank/DDBJ databases">
        <title>Sequencing and Assembly of Multiple Reported Metal-Biooxidizing Members of the Extremely Thermoacidophilic Archaeal Family Sulfolobaceae.</title>
        <authorList>
            <person name="Counts J.A."/>
            <person name="Kelly R.M."/>
        </authorList>
    </citation>
    <scope>NUCLEOTIDE SEQUENCE [LARGE SCALE GENOMIC DNA]</scope>
    <source>
        <strain evidence="7">HO1-1</strain>
    </source>
</reference>
<organism evidence="6 7">
    <name type="scientific">Metallosphaera hakonensis JCM 8857 = DSM 7519</name>
    <dbReference type="NCBI Taxonomy" id="1293036"/>
    <lineage>
        <taxon>Archaea</taxon>
        <taxon>Thermoproteota</taxon>
        <taxon>Thermoprotei</taxon>
        <taxon>Sulfolobales</taxon>
        <taxon>Sulfolobaceae</taxon>
        <taxon>Metallosphaera</taxon>
    </lineage>
</organism>
<evidence type="ECO:0000256" key="4">
    <source>
        <dbReference type="ARBA" id="ARBA00023002"/>
    </source>
</evidence>
<dbReference type="SUPFAM" id="SSF51971">
    <property type="entry name" value="Nucleotide-binding domain"/>
    <property type="match status" value="1"/>
</dbReference>
<protein>
    <submittedName>
        <fullName evidence="6">FAD-dependent oxidoreductase</fullName>
    </submittedName>
</protein>
<dbReference type="AlphaFoldDB" id="A0A2U9IWH1"/>
<evidence type="ECO:0000259" key="5">
    <source>
        <dbReference type="Pfam" id="PF01266"/>
    </source>
</evidence>
<dbReference type="GO" id="GO:0016491">
    <property type="term" value="F:oxidoreductase activity"/>
    <property type="evidence" value="ECO:0007669"/>
    <property type="project" value="UniProtKB-KW"/>
</dbReference>
<dbReference type="Gene3D" id="3.50.50.60">
    <property type="entry name" value="FAD/NAD(P)-binding domain"/>
    <property type="match status" value="1"/>
</dbReference>
<dbReference type="STRING" id="1293036.GCA_001315825_02890"/>
<dbReference type="RefSeq" id="WP_110369583.1">
    <property type="nucleotide sequence ID" value="NZ_CP029287.2"/>
</dbReference>
<proteinExistence type="inferred from homology"/>